<accession>A0A9P8AVQ6</accession>
<reference evidence="9" key="1">
    <citation type="submission" date="2020-11" db="EMBL/GenBank/DDBJ databases">
        <title>Adaptations for nitrogen fixation in a non-lichenized fungal sporocarp promotes dispersal by wood-feeding termites.</title>
        <authorList>
            <consortium name="DOE Joint Genome Institute"/>
            <person name="Koch R.A."/>
            <person name="Yoon G."/>
            <person name="Arayal U."/>
            <person name="Lail K."/>
            <person name="Amirebrahimi M."/>
            <person name="Labutti K."/>
            <person name="Lipzen A."/>
            <person name="Riley R."/>
            <person name="Barry K."/>
            <person name="Henrissat B."/>
            <person name="Grigoriev I.V."/>
            <person name="Herr J.R."/>
            <person name="Aime M.C."/>
        </authorList>
    </citation>
    <scope>NUCLEOTIDE SEQUENCE</scope>
    <source>
        <strain evidence="9">MCA 3950</strain>
    </source>
</reference>
<keyword evidence="3" id="KW-0813">Transport</keyword>
<dbReference type="PANTHER" id="PTHR45624">
    <property type="entry name" value="MITOCHONDRIAL BASIC AMINO ACIDS TRANSPORTER-RELATED"/>
    <property type="match status" value="1"/>
</dbReference>
<dbReference type="OrthoDB" id="2139348at2759"/>
<keyword evidence="10" id="KW-1185">Reference proteome</keyword>
<evidence type="ECO:0000256" key="8">
    <source>
        <dbReference type="ARBA" id="ARBA00023136"/>
    </source>
</evidence>
<dbReference type="Proteomes" id="UP000812287">
    <property type="component" value="Unassembled WGS sequence"/>
</dbReference>
<evidence type="ECO:0000256" key="3">
    <source>
        <dbReference type="ARBA" id="ARBA00022448"/>
    </source>
</evidence>
<evidence type="ECO:0000256" key="1">
    <source>
        <dbReference type="ARBA" id="ARBA00004225"/>
    </source>
</evidence>
<evidence type="ECO:0000313" key="9">
    <source>
        <dbReference type="EMBL" id="KAG7448147.1"/>
    </source>
</evidence>
<dbReference type="SUPFAM" id="SSF103506">
    <property type="entry name" value="Mitochondrial carrier"/>
    <property type="match status" value="1"/>
</dbReference>
<protein>
    <submittedName>
        <fullName evidence="9">Uncharacterized protein</fullName>
    </submittedName>
</protein>
<dbReference type="GO" id="GO:1990575">
    <property type="term" value="P:mitochondrial L-ornithine transmembrane transport"/>
    <property type="evidence" value="ECO:0007669"/>
    <property type="project" value="TreeGrafter"/>
</dbReference>
<dbReference type="PANTHER" id="PTHR45624:SF31">
    <property type="entry name" value="MITOCHONDRIAL ORNITHINE TRANSPORTER 1"/>
    <property type="match status" value="1"/>
</dbReference>
<comment type="subcellular location">
    <subcellularLocation>
        <location evidence="1">Mitochondrion membrane</location>
        <topology evidence="1">Multi-pass membrane protein</topology>
    </subcellularLocation>
</comment>
<evidence type="ECO:0000256" key="6">
    <source>
        <dbReference type="ARBA" id="ARBA00022989"/>
    </source>
</evidence>
<keyword evidence="6" id="KW-1133">Transmembrane helix</keyword>
<sequence length="151" mass="16669">MSTPAEVEAYRRRLPGPMSIIKTVVQAHCVRGLWLGYTGTLLCKTGSTASWFVLTEWLASELKTRRLGEDISGELLPWESAVSRAISGAACVLALYPADTVKNAMQTEEELRSQVGKKITEEATSFYRTATRMYSTHGIRGLHDCRESGAQ</sequence>
<keyword evidence="7" id="KW-0496">Mitochondrion</keyword>
<evidence type="ECO:0000256" key="7">
    <source>
        <dbReference type="ARBA" id="ARBA00023128"/>
    </source>
</evidence>
<proteinExistence type="inferred from homology"/>
<dbReference type="InterPro" id="IPR050567">
    <property type="entry name" value="Mitochondrial_Carrier"/>
</dbReference>
<dbReference type="GO" id="GO:0000064">
    <property type="term" value="F:L-ornithine transmembrane transporter activity"/>
    <property type="evidence" value="ECO:0007669"/>
    <property type="project" value="TreeGrafter"/>
</dbReference>
<dbReference type="AlphaFoldDB" id="A0A9P8AVQ6"/>
<dbReference type="EMBL" id="MU250530">
    <property type="protein sequence ID" value="KAG7448147.1"/>
    <property type="molecule type" value="Genomic_DNA"/>
</dbReference>
<comment type="caution">
    <text evidence="9">The sequence shown here is derived from an EMBL/GenBank/DDBJ whole genome shotgun (WGS) entry which is preliminary data.</text>
</comment>
<evidence type="ECO:0000313" key="10">
    <source>
        <dbReference type="Proteomes" id="UP000812287"/>
    </source>
</evidence>
<evidence type="ECO:0000256" key="5">
    <source>
        <dbReference type="ARBA" id="ARBA00022737"/>
    </source>
</evidence>
<evidence type="ECO:0000256" key="2">
    <source>
        <dbReference type="ARBA" id="ARBA00006375"/>
    </source>
</evidence>
<keyword evidence="5" id="KW-0677">Repeat</keyword>
<keyword evidence="4" id="KW-0812">Transmembrane</keyword>
<name>A0A9P8AVQ6_9AGAR</name>
<dbReference type="InterPro" id="IPR023395">
    <property type="entry name" value="MCP_dom_sf"/>
</dbReference>
<dbReference type="Gene3D" id="1.50.40.10">
    <property type="entry name" value="Mitochondrial carrier domain"/>
    <property type="match status" value="1"/>
</dbReference>
<dbReference type="RefSeq" id="XP_043041647.1">
    <property type="nucleotide sequence ID" value="XM_043188009.1"/>
</dbReference>
<keyword evidence="8" id="KW-0472">Membrane</keyword>
<dbReference type="GO" id="GO:0031966">
    <property type="term" value="C:mitochondrial membrane"/>
    <property type="evidence" value="ECO:0007669"/>
    <property type="project" value="UniProtKB-SubCell"/>
</dbReference>
<dbReference type="GeneID" id="66110306"/>
<evidence type="ECO:0000256" key="4">
    <source>
        <dbReference type="ARBA" id="ARBA00022692"/>
    </source>
</evidence>
<dbReference type="InterPro" id="IPR018108">
    <property type="entry name" value="MCP_transmembrane"/>
</dbReference>
<organism evidence="9 10">
    <name type="scientific">Guyanagaster necrorhizus</name>
    <dbReference type="NCBI Taxonomy" id="856835"/>
    <lineage>
        <taxon>Eukaryota</taxon>
        <taxon>Fungi</taxon>
        <taxon>Dikarya</taxon>
        <taxon>Basidiomycota</taxon>
        <taxon>Agaricomycotina</taxon>
        <taxon>Agaricomycetes</taxon>
        <taxon>Agaricomycetidae</taxon>
        <taxon>Agaricales</taxon>
        <taxon>Marasmiineae</taxon>
        <taxon>Physalacriaceae</taxon>
        <taxon>Guyanagaster</taxon>
    </lineage>
</organism>
<dbReference type="Pfam" id="PF00153">
    <property type="entry name" value="Mito_carr"/>
    <property type="match status" value="1"/>
</dbReference>
<comment type="similarity">
    <text evidence="2">Belongs to the mitochondrial carrier (TC 2.A.29) family.</text>
</comment>
<gene>
    <name evidence="9" type="ORF">BT62DRAFT_947101</name>
</gene>